<feature type="transmembrane region" description="Helical" evidence="1">
    <location>
        <begin position="538"/>
        <end position="560"/>
    </location>
</feature>
<dbReference type="Proteomes" id="UP000831782">
    <property type="component" value="Chromosome"/>
</dbReference>
<evidence type="ECO:0000313" key="2">
    <source>
        <dbReference type="EMBL" id="UOQ48290.1"/>
    </source>
</evidence>
<dbReference type="Pfam" id="PF10096">
    <property type="entry name" value="DUF2334"/>
    <property type="match status" value="1"/>
</dbReference>
<name>A0ABY4EWE0_9BACI</name>
<evidence type="ECO:0000313" key="3">
    <source>
        <dbReference type="Proteomes" id="UP000831782"/>
    </source>
</evidence>
<proteinExistence type="predicted"/>
<keyword evidence="1" id="KW-1133">Transmembrane helix</keyword>
<reference evidence="2 3" key="1">
    <citation type="submission" date="2022-04" db="EMBL/GenBank/DDBJ databases">
        <title>Gracilibacillus sp. isolated from saltern.</title>
        <authorList>
            <person name="Won M."/>
            <person name="Lee C.-M."/>
            <person name="Woen H.-Y."/>
            <person name="Kwon S.-W."/>
        </authorList>
    </citation>
    <scope>NUCLEOTIDE SEQUENCE [LARGE SCALE GENOMIC DNA]</scope>
    <source>
        <strain evidence="2 3">SSWR10-1</strain>
    </source>
</reference>
<dbReference type="SUPFAM" id="SSF88713">
    <property type="entry name" value="Glycoside hydrolase/deacetylase"/>
    <property type="match status" value="1"/>
</dbReference>
<sequence>MCYNNIIRIALLSTLLFILFCSAIYAEELTNHHVLVIYSSDSGEMDEHMRLLDLMIGHFTEDIVFTSVTEVEKADLTGKTHVFYYGQVHDRLPANIAPLITSFQGTVVALGLNSEQLGERFTFFEVNGTAEYNKIELTSNDDQSLSVYPRSVLVANPANGVEVLATVTNSSTEEYPLFLKNQDSYYFPSTALHDPLTIAFGEVLHDVFQEEHEAVHPAYLRLEDVSPDSDPAQLMAIAKELKERDIPYMIALISVFTDPKNNKTYHLYDFPELVKVLQYMQTNGASIVMHGYTHQFQEEAVSGEGFEFWDVKNDMPVYRKPGEEIKRENEFPSAEAYQAYLTNFENNYIQNRINLGVQELANNGLYPLAFEAPHYTISQNGYRNVAEHFSYYAGQVQLSDEDWKIMSTSPYVTNPSIFYGMQLLTETLGYVIPNSATAIDNIMIEAEKQQMVRDGAITAFYHPYLGVEQLRVLLDELTKIPNLEWIDLKHSDAKVEANNVTITAENGVIQKEIDYVKMYREHPALLTAKLKNMVHASLWAFVSIGVSAILLFSFYIFRVVHRRNSLRGRRYLRRVA</sequence>
<dbReference type="InterPro" id="IPR011330">
    <property type="entry name" value="Glyco_hydro/deAcase_b/a-brl"/>
</dbReference>
<organism evidence="2 3">
    <name type="scientific">Gracilibacillus caseinilyticus</name>
    <dbReference type="NCBI Taxonomy" id="2932256"/>
    <lineage>
        <taxon>Bacteria</taxon>
        <taxon>Bacillati</taxon>
        <taxon>Bacillota</taxon>
        <taxon>Bacilli</taxon>
        <taxon>Bacillales</taxon>
        <taxon>Bacillaceae</taxon>
        <taxon>Gracilibacillus</taxon>
    </lineage>
</organism>
<gene>
    <name evidence="2" type="ORF">MUN88_19990</name>
</gene>
<keyword evidence="1" id="KW-0812">Transmembrane</keyword>
<keyword evidence="3" id="KW-1185">Reference proteome</keyword>
<accession>A0ABY4EWE0</accession>
<evidence type="ECO:0000256" key="1">
    <source>
        <dbReference type="SAM" id="Phobius"/>
    </source>
</evidence>
<dbReference type="EMBL" id="CP095072">
    <property type="protein sequence ID" value="UOQ48290.1"/>
    <property type="molecule type" value="Genomic_DNA"/>
</dbReference>
<dbReference type="RefSeq" id="WP_244718592.1">
    <property type="nucleotide sequence ID" value="NZ_CP095072.1"/>
</dbReference>
<keyword evidence="1" id="KW-0472">Membrane</keyword>
<protein>
    <submittedName>
        <fullName evidence="2">DUF2334 domain-containing protein</fullName>
    </submittedName>
</protein>
<dbReference type="InterPro" id="IPR018763">
    <property type="entry name" value="DUF2334"/>
</dbReference>